<accession>A0A1B9HWJ0</accession>
<dbReference type="EMBL" id="CP144520">
    <property type="protein sequence ID" value="WWC67594.1"/>
    <property type="molecule type" value="Genomic_DNA"/>
</dbReference>
<sequence length="121" mass="12500">MSSFHGGNSAGGSSGSSPVNGRTWPSRDGRPLDVQYVSNGSIVDRATTAPRERDQSYRERFPGSGHVLGKSDTGDTANALWGSSEGLSANADPEEPPEQEKAGTEAGRSAQGSSASGRSNF</sequence>
<feature type="compositionally biased region" description="Basic and acidic residues" evidence="1">
    <location>
        <begin position="50"/>
        <end position="61"/>
    </location>
</feature>
<reference evidence="2" key="3">
    <citation type="submission" date="2016-07" db="EMBL/GenBank/DDBJ databases">
        <title>Evolution of pathogenesis and genome organization in the Tremellales.</title>
        <authorList>
            <person name="Cuomo C."/>
            <person name="Litvintseva A."/>
            <person name="Heitman J."/>
            <person name="Chen Y."/>
            <person name="Sun S."/>
            <person name="Springer D."/>
            <person name="Dromer F."/>
            <person name="Young S."/>
            <person name="Zeng Q."/>
            <person name="Chapman S."/>
            <person name="Gujja S."/>
            <person name="Saif S."/>
            <person name="Birren B."/>
        </authorList>
    </citation>
    <scope>NUCLEOTIDE SEQUENCE</scope>
    <source>
        <strain evidence="2">CBS 10737</strain>
    </source>
</reference>
<name>A0A1B9HWJ0_9TREE</name>
<evidence type="ECO:0000313" key="3">
    <source>
        <dbReference type="EMBL" id="WWC67594.1"/>
    </source>
</evidence>
<dbReference type="EMBL" id="KV700116">
    <property type="protein sequence ID" value="OCF47620.1"/>
    <property type="molecule type" value="Genomic_DNA"/>
</dbReference>
<organism evidence="2">
    <name type="scientific">Kwoniella pini CBS 10737</name>
    <dbReference type="NCBI Taxonomy" id="1296096"/>
    <lineage>
        <taxon>Eukaryota</taxon>
        <taxon>Fungi</taxon>
        <taxon>Dikarya</taxon>
        <taxon>Basidiomycota</taxon>
        <taxon>Agaricomycotina</taxon>
        <taxon>Tremellomycetes</taxon>
        <taxon>Tremellales</taxon>
        <taxon>Cryptococcaceae</taxon>
        <taxon>Kwoniella</taxon>
    </lineage>
</organism>
<evidence type="ECO:0000256" key="1">
    <source>
        <dbReference type="SAM" id="MobiDB-lite"/>
    </source>
</evidence>
<feature type="compositionally biased region" description="Low complexity" evidence="1">
    <location>
        <begin position="106"/>
        <end position="121"/>
    </location>
</feature>
<dbReference type="AlphaFoldDB" id="A0A1B9HWJ0"/>
<proteinExistence type="predicted"/>
<protein>
    <submittedName>
        <fullName evidence="2">Uncharacterized protein</fullName>
    </submittedName>
</protein>
<reference evidence="3" key="2">
    <citation type="submission" date="2013-07" db="EMBL/GenBank/DDBJ databases">
        <authorList>
            <consortium name="The Broad Institute Genome Sequencing Platform"/>
            <person name="Cuomo C."/>
            <person name="Litvintseva A."/>
            <person name="Chen Y."/>
            <person name="Heitman J."/>
            <person name="Sun S."/>
            <person name="Springer D."/>
            <person name="Dromer F."/>
            <person name="Young S.K."/>
            <person name="Zeng Q."/>
            <person name="Gargeya S."/>
            <person name="Fitzgerald M."/>
            <person name="Abouelleil A."/>
            <person name="Alvarado L."/>
            <person name="Berlin A.M."/>
            <person name="Chapman S.B."/>
            <person name="Dewar J."/>
            <person name="Goldberg J."/>
            <person name="Griggs A."/>
            <person name="Gujja S."/>
            <person name="Hansen M."/>
            <person name="Howarth C."/>
            <person name="Imamovic A."/>
            <person name="Larimer J."/>
            <person name="McCowan C."/>
            <person name="Murphy C."/>
            <person name="Pearson M."/>
            <person name="Priest M."/>
            <person name="Roberts A."/>
            <person name="Saif S."/>
            <person name="Shea T."/>
            <person name="Sykes S."/>
            <person name="Wortman J."/>
            <person name="Nusbaum C."/>
            <person name="Birren B."/>
        </authorList>
    </citation>
    <scope>NUCLEOTIDE SEQUENCE</scope>
    <source>
        <strain evidence="3">CBS 10737</strain>
    </source>
</reference>
<dbReference type="KEGG" id="kpin:30174892"/>
<evidence type="ECO:0000313" key="2">
    <source>
        <dbReference type="EMBL" id="OCF47620.1"/>
    </source>
</evidence>
<evidence type="ECO:0000313" key="4">
    <source>
        <dbReference type="Proteomes" id="UP000094020"/>
    </source>
</evidence>
<keyword evidence="4" id="KW-1185">Reference proteome</keyword>
<gene>
    <name evidence="2" type="ORF">I206_06523</name>
    <name evidence="3" type="ORF">I206_101504</name>
</gene>
<reference evidence="2" key="1">
    <citation type="submission" date="2013-07" db="EMBL/GenBank/DDBJ databases">
        <title>The Genome Sequence of Cryptococcus pinus CBS10737.</title>
        <authorList>
            <consortium name="The Broad Institute Genome Sequencing Platform"/>
            <person name="Cuomo C."/>
            <person name="Litvintseva A."/>
            <person name="Chen Y."/>
            <person name="Heitman J."/>
            <person name="Sun S."/>
            <person name="Springer D."/>
            <person name="Dromer F."/>
            <person name="Young S.K."/>
            <person name="Zeng Q."/>
            <person name="Gargeya S."/>
            <person name="Fitzgerald M."/>
            <person name="Abouelleil A."/>
            <person name="Alvarado L."/>
            <person name="Berlin A.M."/>
            <person name="Chapman S.B."/>
            <person name="Dewar J."/>
            <person name="Goldberg J."/>
            <person name="Griggs A."/>
            <person name="Gujja S."/>
            <person name="Hansen M."/>
            <person name="Howarth C."/>
            <person name="Imamovic A."/>
            <person name="Larimer J."/>
            <person name="McCowan C."/>
            <person name="Murphy C."/>
            <person name="Pearson M."/>
            <person name="Priest M."/>
            <person name="Roberts A."/>
            <person name="Saif S."/>
            <person name="Shea T."/>
            <person name="Sykes S."/>
            <person name="Wortman J."/>
            <person name="Nusbaum C."/>
            <person name="Birren B."/>
        </authorList>
    </citation>
    <scope>NUCLEOTIDE SEQUENCE [LARGE SCALE GENOMIC DNA]</scope>
    <source>
        <strain evidence="2">CBS 10737</strain>
    </source>
</reference>
<reference evidence="3" key="4">
    <citation type="submission" date="2024-02" db="EMBL/GenBank/DDBJ databases">
        <title>Comparative genomics of Cryptococcus and Kwoniella reveals pathogenesis evolution and contrasting modes of karyotype evolution via chromosome fusion or intercentromeric recombination.</title>
        <authorList>
            <person name="Coelho M.A."/>
            <person name="David-Palma M."/>
            <person name="Shea T."/>
            <person name="Bowers K."/>
            <person name="McGinley-Smith S."/>
            <person name="Mohammad A.W."/>
            <person name="Gnirke A."/>
            <person name="Yurkov A.M."/>
            <person name="Nowrousian M."/>
            <person name="Sun S."/>
            <person name="Cuomo C.A."/>
            <person name="Heitman J."/>
        </authorList>
    </citation>
    <scope>NUCLEOTIDE SEQUENCE</scope>
    <source>
        <strain evidence="3">CBS 10737</strain>
    </source>
</reference>
<feature type="region of interest" description="Disordered" evidence="1">
    <location>
        <begin position="1"/>
        <end position="121"/>
    </location>
</feature>
<dbReference type="RefSeq" id="XP_019008839.1">
    <property type="nucleotide sequence ID" value="XM_019158226.1"/>
</dbReference>
<dbReference type="GeneID" id="30174892"/>
<dbReference type="Proteomes" id="UP000094020">
    <property type="component" value="Chromosome 2"/>
</dbReference>